<sequence length="341" mass="39749">RKILIDSDILSRAMPNQRLKKSFQISNPFTNPNENYHKEFIKVIHKTINFDNNKWERFANIALETVKNEKVFKTGFIELVPWVQKITLSIILRGYLEFDANVYEIIDDIPKIINDIWLKSKEYNNNQESIQQSISLLKSKLYNEALMPQNKDKDINVIQEISKIAHKHLNDTQELPQPTSGFINPTKDELETPLNIILPAYETMWRVLLYAILEIKVREILLIKNNSKRVKNIHLKNLSDSINIFLKNPSYSTLKGNSLNLIVKETLRLYPATRHIHRIHNGRDYTIDVETIHRDPTIWGDDSLHFKPERFEKPNALSSSSYIPFSVGRMRCAAADKFAPT</sequence>
<evidence type="ECO:0000313" key="2">
    <source>
        <dbReference type="Proteomes" id="UP000789702"/>
    </source>
</evidence>
<accession>A0ACA9Q912</accession>
<protein>
    <submittedName>
        <fullName evidence="1">16124_t:CDS:1</fullName>
    </submittedName>
</protein>
<feature type="non-terminal residue" evidence="1">
    <location>
        <position position="341"/>
    </location>
</feature>
<name>A0ACA9Q912_9GLOM</name>
<comment type="caution">
    <text evidence="1">The sequence shown here is derived from an EMBL/GenBank/DDBJ whole genome shotgun (WGS) entry which is preliminary data.</text>
</comment>
<proteinExistence type="predicted"/>
<feature type="non-terminal residue" evidence="1">
    <location>
        <position position="1"/>
    </location>
</feature>
<dbReference type="Proteomes" id="UP000789702">
    <property type="component" value="Unassembled WGS sequence"/>
</dbReference>
<keyword evidence="2" id="KW-1185">Reference proteome</keyword>
<gene>
    <name evidence="1" type="ORF">DHETER_LOCUS14053</name>
</gene>
<evidence type="ECO:0000313" key="1">
    <source>
        <dbReference type="EMBL" id="CAG8741148.1"/>
    </source>
</evidence>
<organism evidence="1 2">
    <name type="scientific">Dentiscutata heterogama</name>
    <dbReference type="NCBI Taxonomy" id="1316150"/>
    <lineage>
        <taxon>Eukaryota</taxon>
        <taxon>Fungi</taxon>
        <taxon>Fungi incertae sedis</taxon>
        <taxon>Mucoromycota</taxon>
        <taxon>Glomeromycotina</taxon>
        <taxon>Glomeromycetes</taxon>
        <taxon>Diversisporales</taxon>
        <taxon>Gigasporaceae</taxon>
        <taxon>Dentiscutata</taxon>
    </lineage>
</organism>
<reference evidence="1" key="1">
    <citation type="submission" date="2021-06" db="EMBL/GenBank/DDBJ databases">
        <authorList>
            <person name="Kallberg Y."/>
            <person name="Tangrot J."/>
            <person name="Rosling A."/>
        </authorList>
    </citation>
    <scope>NUCLEOTIDE SEQUENCE</scope>
    <source>
        <strain evidence="1">IL203A</strain>
    </source>
</reference>
<dbReference type="EMBL" id="CAJVPU010041309">
    <property type="protein sequence ID" value="CAG8741148.1"/>
    <property type="molecule type" value="Genomic_DNA"/>
</dbReference>